<dbReference type="InterPro" id="IPR013325">
    <property type="entry name" value="RNA_pol_sigma_r2"/>
</dbReference>
<keyword evidence="7" id="KW-1185">Reference proteome</keyword>
<dbReference type="Proteomes" id="UP000235036">
    <property type="component" value="Unassembled WGS sequence"/>
</dbReference>
<dbReference type="GO" id="GO:0016987">
    <property type="term" value="F:sigma factor activity"/>
    <property type="evidence" value="ECO:0007669"/>
    <property type="project" value="UniProtKB-KW"/>
</dbReference>
<reference evidence="6 7" key="1">
    <citation type="submission" date="2017-08" db="EMBL/GenBank/DDBJ databases">
        <title>Genomes of Fischerella (Mastigocladus) sp. strains.</title>
        <authorList>
            <person name="Miller S.R."/>
        </authorList>
    </citation>
    <scope>NUCLEOTIDE SEQUENCE [LARGE SCALE GENOMIC DNA]</scope>
    <source>
        <strain evidence="6 7">CCMEE 5323</strain>
    </source>
</reference>
<keyword evidence="3" id="KW-0238">DNA-binding</keyword>
<dbReference type="SUPFAM" id="SSF88946">
    <property type="entry name" value="Sigma2 domain of RNA polymerase sigma factors"/>
    <property type="match status" value="1"/>
</dbReference>
<protein>
    <submittedName>
        <fullName evidence="6">RNA polymerase sigma factor</fullName>
    </submittedName>
</protein>
<evidence type="ECO:0000256" key="1">
    <source>
        <dbReference type="ARBA" id="ARBA00023015"/>
    </source>
</evidence>
<keyword evidence="1" id="KW-0805">Transcription regulation</keyword>
<dbReference type="InterPro" id="IPR039425">
    <property type="entry name" value="RNA_pol_sigma-70-like"/>
</dbReference>
<dbReference type="GO" id="GO:0006352">
    <property type="term" value="P:DNA-templated transcription initiation"/>
    <property type="evidence" value="ECO:0007669"/>
    <property type="project" value="InterPro"/>
</dbReference>
<dbReference type="Pfam" id="PF04542">
    <property type="entry name" value="Sigma70_r2"/>
    <property type="match status" value="1"/>
</dbReference>
<dbReference type="InterPro" id="IPR007627">
    <property type="entry name" value="RNA_pol_sigma70_r2"/>
</dbReference>
<evidence type="ECO:0000256" key="3">
    <source>
        <dbReference type="ARBA" id="ARBA00023125"/>
    </source>
</evidence>
<dbReference type="Gene3D" id="1.10.1740.10">
    <property type="match status" value="1"/>
</dbReference>
<dbReference type="PANTHER" id="PTHR43133">
    <property type="entry name" value="RNA POLYMERASE ECF-TYPE SIGMA FACTO"/>
    <property type="match status" value="1"/>
</dbReference>
<dbReference type="PANTHER" id="PTHR43133:SF8">
    <property type="entry name" value="RNA POLYMERASE SIGMA FACTOR HI_1459-RELATED"/>
    <property type="match status" value="1"/>
</dbReference>
<dbReference type="GO" id="GO:0003677">
    <property type="term" value="F:DNA binding"/>
    <property type="evidence" value="ECO:0007669"/>
    <property type="project" value="UniProtKB-KW"/>
</dbReference>
<name>A0A2N6K7W1_FISMU</name>
<dbReference type="AlphaFoldDB" id="A0A2N6K7W1"/>
<dbReference type="EMBL" id="NRQW01000068">
    <property type="protein sequence ID" value="PLZ93498.1"/>
    <property type="molecule type" value="Genomic_DNA"/>
</dbReference>
<evidence type="ECO:0000313" key="7">
    <source>
        <dbReference type="Proteomes" id="UP000235036"/>
    </source>
</evidence>
<evidence type="ECO:0000256" key="2">
    <source>
        <dbReference type="ARBA" id="ARBA00023082"/>
    </source>
</evidence>
<evidence type="ECO:0000256" key="4">
    <source>
        <dbReference type="ARBA" id="ARBA00023163"/>
    </source>
</evidence>
<keyword evidence="4" id="KW-0804">Transcription</keyword>
<proteinExistence type="predicted"/>
<gene>
    <name evidence="6" type="ORF">CEN44_03105</name>
</gene>
<sequence length="151" mass="17204">MKKKLKPEELTQLVIQSQAGDLNAYSKIVRNFQDMAVGYSYSILGSFQLAEDAAQEAFIEAYLNLSKLRSPTVFPGWLKKIIFKHCDRFTRGKRFAIVALEDTDELASIHPEPTQIALENEVKDIVHYSIQTLPEGDRTTKLAISRNFARR</sequence>
<evidence type="ECO:0000259" key="5">
    <source>
        <dbReference type="Pfam" id="PF04542"/>
    </source>
</evidence>
<evidence type="ECO:0000313" key="6">
    <source>
        <dbReference type="EMBL" id="PLZ93498.1"/>
    </source>
</evidence>
<organism evidence="6 7">
    <name type="scientific">Fischerella muscicola CCMEE 5323</name>
    <dbReference type="NCBI Taxonomy" id="2019572"/>
    <lineage>
        <taxon>Bacteria</taxon>
        <taxon>Bacillati</taxon>
        <taxon>Cyanobacteriota</taxon>
        <taxon>Cyanophyceae</taxon>
        <taxon>Nostocales</taxon>
        <taxon>Hapalosiphonaceae</taxon>
        <taxon>Fischerella</taxon>
    </lineage>
</organism>
<comment type="caution">
    <text evidence="6">The sequence shown here is derived from an EMBL/GenBank/DDBJ whole genome shotgun (WGS) entry which is preliminary data.</text>
</comment>
<accession>A0A2N6K7W1</accession>
<keyword evidence="2" id="KW-0731">Sigma factor</keyword>
<dbReference type="RefSeq" id="WP_026086055.1">
    <property type="nucleotide sequence ID" value="NZ_CAWNVR010000721.1"/>
</dbReference>
<feature type="domain" description="RNA polymerase sigma-70 region 2" evidence="5">
    <location>
        <begin position="29"/>
        <end position="86"/>
    </location>
</feature>